<dbReference type="Proteomes" id="UP001172159">
    <property type="component" value="Unassembled WGS sequence"/>
</dbReference>
<reference evidence="2" key="1">
    <citation type="submission" date="2023-06" db="EMBL/GenBank/DDBJ databases">
        <title>Genome-scale phylogeny and comparative genomics of the fungal order Sordariales.</title>
        <authorList>
            <consortium name="Lawrence Berkeley National Laboratory"/>
            <person name="Hensen N."/>
            <person name="Bonometti L."/>
            <person name="Westerberg I."/>
            <person name="Brannstrom I.O."/>
            <person name="Guillou S."/>
            <person name="Cros-Aarteil S."/>
            <person name="Calhoun S."/>
            <person name="Haridas S."/>
            <person name="Kuo A."/>
            <person name="Mondo S."/>
            <person name="Pangilinan J."/>
            <person name="Riley R."/>
            <person name="Labutti K."/>
            <person name="Andreopoulos B."/>
            <person name="Lipzen A."/>
            <person name="Chen C."/>
            <person name="Yanf M."/>
            <person name="Daum C."/>
            <person name="Ng V."/>
            <person name="Clum A."/>
            <person name="Steindorff A."/>
            <person name="Ohm R."/>
            <person name="Martin F."/>
            <person name="Silar P."/>
            <person name="Natvig D."/>
            <person name="Lalanne C."/>
            <person name="Gautier V."/>
            <person name="Ament-Velasquez S.L."/>
            <person name="Kruys A."/>
            <person name="Hutchinson M.I."/>
            <person name="Powell A.J."/>
            <person name="Barry K."/>
            <person name="Miller A.N."/>
            <person name="Grigoriev I.V."/>
            <person name="Debuchy R."/>
            <person name="Gladieux P."/>
            <person name="Thoren M.H."/>
            <person name="Johannesson H."/>
        </authorList>
    </citation>
    <scope>NUCLEOTIDE SEQUENCE</scope>
    <source>
        <strain evidence="2">CBS 540.89</strain>
    </source>
</reference>
<name>A0AA40ERT9_9PEZI</name>
<sequence>MLFNLTTDGPEGVACARRGSKCEIVGIQHTAEAGRGWAEYRPFTQHLREACVLPLRRNGIIEASKSSDSLMERKRSWNEVGQELGLEVRLGLILGGSWKRVVDRAFVSGRQATATIHSSHQRATVPGRRWMASPHNEEPESSEKPQASSALGSDCPVACALCWVTSANHSSMTSQRQEETTAFCCDNLALR</sequence>
<protein>
    <submittedName>
        <fullName evidence="2">Uncharacterized protein</fullName>
    </submittedName>
</protein>
<comment type="caution">
    <text evidence="2">The sequence shown here is derived from an EMBL/GenBank/DDBJ whole genome shotgun (WGS) entry which is preliminary data.</text>
</comment>
<organism evidence="2 3">
    <name type="scientific">Apiosordaria backusii</name>
    <dbReference type="NCBI Taxonomy" id="314023"/>
    <lineage>
        <taxon>Eukaryota</taxon>
        <taxon>Fungi</taxon>
        <taxon>Dikarya</taxon>
        <taxon>Ascomycota</taxon>
        <taxon>Pezizomycotina</taxon>
        <taxon>Sordariomycetes</taxon>
        <taxon>Sordariomycetidae</taxon>
        <taxon>Sordariales</taxon>
        <taxon>Lasiosphaeriaceae</taxon>
        <taxon>Apiosordaria</taxon>
    </lineage>
</organism>
<gene>
    <name evidence="2" type="ORF">B0T21DRAFT_344574</name>
</gene>
<evidence type="ECO:0000313" key="2">
    <source>
        <dbReference type="EMBL" id="KAK0744356.1"/>
    </source>
</evidence>
<evidence type="ECO:0000313" key="3">
    <source>
        <dbReference type="Proteomes" id="UP001172159"/>
    </source>
</evidence>
<dbReference type="EMBL" id="JAUKTV010000002">
    <property type="protein sequence ID" value="KAK0744356.1"/>
    <property type="molecule type" value="Genomic_DNA"/>
</dbReference>
<accession>A0AA40ERT9</accession>
<feature type="region of interest" description="Disordered" evidence="1">
    <location>
        <begin position="117"/>
        <end position="149"/>
    </location>
</feature>
<proteinExistence type="predicted"/>
<evidence type="ECO:0000256" key="1">
    <source>
        <dbReference type="SAM" id="MobiDB-lite"/>
    </source>
</evidence>
<dbReference type="AlphaFoldDB" id="A0AA40ERT9"/>
<keyword evidence="3" id="KW-1185">Reference proteome</keyword>